<dbReference type="RefSeq" id="WP_255131741.1">
    <property type="nucleotide sequence ID" value="NZ_JANDBC010000001.1"/>
</dbReference>
<evidence type="ECO:0000313" key="1">
    <source>
        <dbReference type="EMBL" id="MCP9290037.1"/>
    </source>
</evidence>
<evidence type="ECO:0000313" key="2">
    <source>
        <dbReference type="Proteomes" id="UP001139125"/>
    </source>
</evidence>
<name>A0A9X2RCL2_9BACT</name>
<dbReference type="EMBL" id="JANDBC010000001">
    <property type="protein sequence ID" value="MCP9290037.1"/>
    <property type="molecule type" value="Genomic_DNA"/>
</dbReference>
<organism evidence="1 2">
    <name type="scientific">Gracilimonas sediminicola</name>
    <dbReference type="NCBI Taxonomy" id="2952158"/>
    <lineage>
        <taxon>Bacteria</taxon>
        <taxon>Pseudomonadati</taxon>
        <taxon>Balneolota</taxon>
        <taxon>Balneolia</taxon>
        <taxon>Balneolales</taxon>
        <taxon>Balneolaceae</taxon>
        <taxon>Gracilimonas</taxon>
    </lineage>
</organism>
<gene>
    <name evidence="1" type="ORF">NM125_00425</name>
</gene>
<dbReference type="Proteomes" id="UP001139125">
    <property type="component" value="Unassembled WGS sequence"/>
</dbReference>
<protein>
    <submittedName>
        <fullName evidence="1">Uncharacterized protein</fullName>
    </submittedName>
</protein>
<sequence length="77" mass="8993">MEDRAEYKGCTVADVDNNLTGIEDDFDLTDGNEDMNKFEQEIHRDQPMRASRRHISRMNALLNEGEKINEPLNNVRR</sequence>
<dbReference type="AlphaFoldDB" id="A0A9X2RCL2"/>
<comment type="caution">
    <text evidence="1">The sequence shown here is derived from an EMBL/GenBank/DDBJ whole genome shotgun (WGS) entry which is preliminary data.</text>
</comment>
<proteinExistence type="predicted"/>
<keyword evidence="2" id="KW-1185">Reference proteome</keyword>
<accession>A0A9X2RCL2</accession>
<reference evidence="1" key="1">
    <citation type="submission" date="2022-06" db="EMBL/GenBank/DDBJ databases">
        <title>Gracilimonas sp. CAU 1638 isolated from sea sediment.</title>
        <authorList>
            <person name="Kim W."/>
        </authorList>
    </citation>
    <scope>NUCLEOTIDE SEQUENCE</scope>
    <source>
        <strain evidence="1">CAU 1638</strain>
    </source>
</reference>